<organism evidence="5 6">
    <name type="scientific">Comamonas piscis</name>
    <dbReference type="NCBI Taxonomy" id="1562974"/>
    <lineage>
        <taxon>Bacteria</taxon>
        <taxon>Pseudomonadati</taxon>
        <taxon>Pseudomonadota</taxon>
        <taxon>Betaproteobacteria</taxon>
        <taxon>Burkholderiales</taxon>
        <taxon>Comamonadaceae</taxon>
        <taxon>Comamonas</taxon>
    </lineage>
</organism>
<dbReference type="Proteomes" id="UP000515240">
    <property type="component" value="Chromosome"/>
</dbReference>
<dbReference type="GO" id="GO:0008168">
    <property type="term" value="F:methyltransferase activity"/>
    <property type="evidence" value="ECO:0007669"/>
    <property type="project" value="UniProtKB-KW"/>
</dbReference>
<dbReference type="Pfam" id="PF08242">
    <property type="entry name" value="Methyltransf_12"/>
    <property type="match status" value="1"/>
</dbReference>
<dbReference type="EMBL" id="CP058554">
    <property type="protein sequence ID" value="QMV75803.1"/>
    <property type="molecule type" value="Genomic_DNA"/>
</dbReference>
<keyword evidence="3" id="KW-0949">S-adenosyl-L-methionine</keyword>
<dbReference type="PANTHER" id="PTHR43712">
    <property type="entry name" value="PUTATIVE (AFU_ORTHOLOGUE AFUA_4G14580)-RELATED"/>
    <property type="match status" value="1"/>
</dbReference>
<dbReference type="CDD" id="cd02440">
    <property type="entry name" value="AdoMet_MTases"/>
    <property type="match status" value="1"/>
</dbReference>
<evidence type="ECO:0000256" key="2">
    <source>
        <dbReference type="ARBA" id="ARBA00022679"/>
    </source>
</evidence>
<name>A0A7G5EP78_9BURK</name>
<dbReference type="KEGG" id="cpis:HS961_16250"/>
<dbReference type="PANTHER" id="PTHR43712:SF2">
    <property type="entry name" value="O-METHYLTRANSFERASE CICE"/>
    <property type="match status" value="1"/>
</dbReference>
<dbReference type="SUPFAM" id="SSF53335">
    <property type="entry name" value="S-adenosyl-L-methionine-dependent methyltransferases"/>
    <property type="match status" value="1"/>
</dbReference>
<dbReference type="GO" id="GO:0032259">
    <property type="term" value="P:methylation"/>
    <property type="evidence" value="ECO:0007669"/>
    <property type="project" value="UniProtKB-KW"/>
</dbReference>
<reference evidence="5 6" key="1">
    <citation type="journal article" date="2020" name="G3 (Bethesda)">
        <title>CeMbio - The Caenorhabditis elegans Microbiome Resource.</title>
        <authorList>
            <person name="Dirksen P."/>
            <person name="Assie A."/>
            <person name="Zimmermann J."/>
            <person name="Zhang F."/>
            <person name="Tietje A.M."/>
            <person name="Marsh S.A."/>
            <person name="Felix M.A."/>
            <person name="Shapira M."/>
            <person name="Kaleta C."/>
            <person name="Schulenburg H."/>
            <person name="Samuel B."/>
        </authorList>
    </citation>
    <scope>NUCLEOTIDE SEQUENCE [LARGE SCALE GENOMIC DNA]</scope>
    <source>
        <strain evidence="5 6">BIGb0172</strain>
    </source>
</reference>
<evidence type="ECO:0000259" key="4">
    <source>
        <dbReference type="Pfam" id="PF08242"/>
    </source>
</evidence>
<dbReference type="Gene3D" id="1.10.10.10">
    <property type="entry name" value="Winged helix-like DNA-binding domain superfamily/Winged helix DNA-binding domain"/>
    <property type="match status" value="1"/>
</dbReference>
<dbReference type="InterPro" id="IPR036390">
    <property type="entry name" value="WH_DNA-bd_sf"/>
</dbReference>
<dbReference type="AlphaFoldDB" id="A0A7G5EP78"/>
<keyword evidence="6" id="KW-1185">Reference proteome</keyword>
<evidence type="ECO:0000256" key="1">
    <source>
        <dbReference type="ARBA" id="ARBA00022603"/>
    </source>
</evidence>
<dbReference type="SUPFAM" id="SSF46785">
    <property type="entry name" value="Winged helix' DNA-binding domain"/>
    <property type="match status" value="1"/>
</dbReference>
<dbReference type="Gene3D" id="3.40.50.150">
    <property type="entry name" value="Vaccinia Virus protein VP39"/>
    <property type="match status" value="1"/>
</dbReference>
<dbReference type="InterPro" id="IPR013217">
    <property type="entry name" value="Methyltransf_12"/>
</dbReference>
<keyword evidence="1 5" id="KW-0489">Methyltransferase</keyword>
<accession>A0A7G5EP78</accession>
<feature type="domain" description="Methyltransferase type 12" evidence="4">
    <location>
        <begin position="179"/>
        <end position="274"/>
    </location>
</feature>
<evidence type="ECO:0000256" key="3">
    <source>
        <dbReference type="ARBA" id="ARBA00022691"/>
    </source>
</evidence>
<dbReference type="InterPro" id="IPR036388">
    <property type="entry name" value="WH-like_DNA-bd_sf"/>
</dbReference>
<keyword evidence="2 5" id="KW-0808">Transferase</keyword>
<dbReference type="InterPro" id="IPR029063">
    <property type="entry name" value="SAM-dependent_MTases_sf"/>
</dbReference>
<sequence>MGFQTEHPLQPLWRLAAIPLQTQALEQALAHQLFDHLRQPASARAVAERLGLHAGACAVWLELLWSMELLSRQQPVSAASGTAGDALFSSSALAQRYFLEDAPDYCGQAWQYRQQALSGLAAQWPQWLEQGSVDMSAAPGSWAQAARVQIGQEQRAITVPAIAHLLAQLGPLPASGRLLDLGGGPGHVGMALAQQLPQWHGMVCDEPATAAVAAENIAQAGLAARMRAQGCDVQQQDYGQGYDLIWCSSVLHFLRDPAQAVRGIWEALNPGGLLLLAHAERPDDPAMAACVWPFYAGLVLRGHYLPRPGDMAQHMTAAGFGQIRALGRLDFPMAPVWLHVGRKPG</sequence>
<evidence type="ECO:0000313" key="6">
    <source>
        <dbReference type="Proteomes" id="UP000515240"/>
    </source>
</evidence>
<proteinExistence type="predicted"/>
<protein>
    <submittedName>
        <fullName evidence="5">Methyltransferase</fullName>
    </submittedName>
</protein>
<gene>
    <name evidence="5" type="ORF">HS961_16250</name>
</gene>
<evidence type="ECO:0000313" key="5">
    <source>
        <dbReference type="EMBL" id="QMV75803.1"/>
    </source>
</evidence>